<protein>
    <submittedName>
        <fullName evidence="1">Phage filamentation protein Fil family protein</fullName>
    </submittedName>
</protein>
<dbReference type="Proteomes" id="UP001558850">
    <property type="component" value="Unassembled WGS sequence"/>
</dbReference>
<name>A0ACC6UCR7_9BURK</name>
<gene>
    <name evidence="1" type="ORF">AB4Y32_38265</name>
</gene>
<accession>A0ACC6UCR7</accession>
<organism evidence="1 2">
    <name type="scientific">Paraburkholderia phymatum</name>
    <dbReference type="NCBI Taxonomy" id="148447"/>
    <lineage>
        <taxon>Bacteria</taxon>
        <taxon>Pseudomonadati</taxon>
        <taxon>Pseudomonadota</taxon>
        <taxon>Betaproteobacteria</taxon>
        <taxon>Burkholderiales</taxon>
        <taxon>Burkholderiaceae</taxon>
        <taxon>Paraburkholderia</taxon>
    </lineage>
</organism>
<evidence type="ECO:0000313" key="1">
    <source>
        <dbReference type="EMBL" id="MEX3937513.1"/>
    </source>
</evidence>
<sequence>MALATLIYDENALASEPSFAQTLSTAHPAHRRSRRDHGHLFFTRPCGRQFHPGCPRAAIFISGGEIATRTFL</sequence>
<dbReference type="EMBL" id="JBFRCH010000054">
    <property type="protein sequence ID" value="MEX3937513.1"/>
    <property type="molecule type" value="Genomic_DNA"/>
</dbReference>
<evidence type="ECO:0000313" key="2">
    <source>
        <dbReference type="Proteomes" id="UP001558850"/>
    </source>
</evidence>
<keyword evidence="2" id="KW-1185">Reference proteome</keyword>
<comment type="caution">
    <text evidence="1">The sequence shown here is derived from an EMBL/GenBank/DDBJ whole genome shotgun (WGS) entry which is preliminary data.</text>
</comment>
<proteinExistence type="predicted"/>
<reference evidence="1" key="1">
    <citation type="submission" date="2024-07" db="EMBL/GenBank/DDBJ databases">
        <title>A survey of Mimosa microsymbionts across Brazilian biomes reveals a high diversity of Paraburkholderia nodulating endemic species, but also that Cupriavidus is common as a symbiont of widespread species.</title>
        <authorList>
            <person name="Rouws L."/>
            <person name="Barauna A."/>
            <person name="Beukes C."/>
            <person name="Rouws J.R.C."/>
            <person name="De Faria S.M."/>
            <person name="Gross E."/>
            <person name="Bueno Dos Reis Junior F."/>
            <person name="Simon M.F."/>
            <person name="Maluk M."/>
            <person name="Odee D.W."/>
            <person name="Kenicer G."/>
            <person name="Young J.P.W."/>
            <person name="Reis V.M."/>
            <person name="Zilli J."/>
            <person name="James E.K."/>
        </authorList>
    </citation>
    <scope>NUCLEOTIDE SEQUENCE</scope>
    <source>
        <strain evidence="1">EG181B</strain>
    </source>
</reference>